<reference evidence="4" key="1">
    <citation type="journal article" date="2013" name="Proc. Natl. Acad. Sci. U.S.A.">
        <title>Improving the coverage of the cyanobacterial phylum using diversity-driven genome sequencing.</title>
        <authorList>
            <person name="Shih P.M."/>
            <person name="Wu D."/>
            <person name="Latifi A."/>
            <person name="Axen S.D."/>
            <person name="Fewer D.P."/>
            <person name="Talla E."/>
            <person name="Calteau A."/>
            <person name="Cai F."/>
            <person name="Tandeau de Marsac N."/>
            <person name="Rippka R."/>
            <person name="Herdman M."/>
            <person name="Sivonen K."/>
            <person name="Coursin T."/>
            <person name="Laurent T."/>
            <person name="Goodwin L."/>
            <person name="Nolan M."/>
            <person name="Davenport K.W."/>
            <person name="Han C.S."/>
            <person name="Rubin E.M."/>
            <person name="Eisen J.A."/>
            <person name="Woyke T."/>
            <person name="Gugger M."/>
            <person name="Kerfeld C.A."/>
        </authorList>
    </citation>
    <scope>NUCLEOTIDE SEQUENCE [LARGE SCALE GENOMIC DNA]</scope>
    <source>
        <strain evidence="4">ATCC 29140 / PCC 7202</strain>
    </source>
</reference>
<dbReference type="InterPro" id="IPR014720">
    <property type="entry name" value="dsRBD_dom"/>
</dbReference>
<dbReference type="InterPro" id="IPR012340">
    <property type="entry name" value="NA-bd_OB-fold"/>
</dbReference>
<dbReference type="BioCyc" id="CSTA292563:G1353-509-MONOMER"/>
<organism evidence="3 4">
    <name type="scientific">Cyanobacterium stanieri (strain ATCC 29140 / PCC 7202)</name>
    <dbReference type="NCBI Taxonomy" id="292563"/>
    <lineage>
        <taxon>Bacteria</taxon>
        <taxon>Bacillati</taxon>
        <taxon>Cyanobacteriota</taxon>
        <taxon>Cyanophyceae</taxon>
        <taxon>Oscillatoriophycideae</taxon>
        <taxon>Chroococcales</taxon>
        <taxon>Geminocystaceae</taxon>
        <taxon>Cyanobacterium</taxon>
    </lineage>
</organism>
<dbReference type="EMBL" id="CP003940">
    <property type="protein sequence ID" value="AFZ46484.1"/>
    <property type="molecule type" value="Genomic_DNA"/>
</dbReference>
<dbReference type="AlphaFoldDB" id="K9YI02"/>
<dbReference type="Pfam" id="PF00035">
    <property type="entry name" value="dsrm"/>
    <property type="match status" value="1"/>
</dbReference>
<dbReference type="PANTHER" id="PTHR23355">
    <property type="entry name" value="RIBONUCLEASE"/>
    <property type="match status" value="1"/>
</dbReference>
<dbReference type="PANTHER" id="PTHR23355:SF9">
    <property type="entry name" value="DIS3-LIKE EXONUCLEASE 2"/>
    <property type="match status" value="1"/>
</dbReference>
<dbReference type="PATRIC" id="fig|292563.3.peg.526"/>
<dbReference type="GO" id="GO:0003723">
    <property type="term" value="F:RNA binding"/>
    <property type="evidence" value="ECO:0007669"/>
    <property type="project" value="UniProtKB-UniRule"/>
</dbReference>
<dbReference type="Proteomes" id="UP000010483">
    <property type="component" value="Chromosome"/>
</dbReference>
<dbReference type="KEGG" id="csn:Cyast_0505"/>
<dbReference type="eggNOG" id="COG0557">
    <property type="taxonomic scope" value="Bacteria"/>
</dbReference>
<dbReference type="STRING" id="292563.Cyast_0505"/>
<dbReference type="SUPFAM" id="SSF50249">
    <property type="entry name" value="Nucleic acid-binding proteins"/>
    <property type="match status" value="1"/>
</dbReference>
<keyword evidence="4" id="KW-1185">Reference proteome</keyword>
<dbReference type="HOGENOM" id="CLU_371619_0_0_3"/>
<proteinExistence type="predicted"/>
<dbReference type="PROSITE" id="PS50137">
    <property type="entry name" value="DS_RBD"/>
    <property type="match status" value="1"/>
</dbReference>
<evidence type="ECO:0000313" key="4">
    <source>
        <dbReference type="Proteomes" id="UP000010483"/>
    </source>
</evidence>
<feature type="domain" description="DRBM" evidence="2">
    <location>
        <begin position="677"/>
        <end position="735"/>
    </location>
</feature>
<evidence type="ECO:0000256" key="1">
    <source>
        <dbReference type="PROSITE-ProRule" id="PRU00266"/>
    </source>
</evidence>
<dbReference type="SUPFAM" id="SSF54768">
    <property type="entry name" value="dsRNA-binding domain-like"/>
    <property type="match status" value="1"/>
</dbReference>
<keyword evidence="1" id="KW-0694">RNA-binding</keyword>
<dbReference type="SMART" id="SM00955">
    <property type="entry name" value="RNB"/>
    <property type="match status" value="1"/>
</dbReference>
<dbReference type="GO" id="GO:0004540">
    <property type="term" value="F:RNA nuclease activity"/>
    <property type="evidence" value="ECO:0007669"/>
    <property type="project" value="InterPro"/>
</dbReference>
<dbReference type="Pfam" id="PF00773">
    <property type="entry name" value="RNB"/>
    <property type="match status" value="1"/>
</dbReference>
<dbReference type="InterPro" id="IPR001900">
    <property type="entry name" value="RNase_II/R"/>
</dbReference>
<protein>
    <submittedName>
        <fullName evidence="3">Ribonuclease II</fullName>
    </submittedName>
</protein>
<gene>
    <name evidence="3" type="ordered locus">Cyast_0505</name>
</gene>
<dbReference type="GO" id="GO:0006402">
    <property type="term" value="P:mRNA catabolic process"/>
    <property type="evidence" value="ECO:0007669"/>
    <property type="project" value="TreeGrafter"/>
</dbReference>
<sequence>MKPSITPRKFRAEHINQASNINLTGVTGDISTIFKERPSVFGITIDDATTVDRDDGIWLVELDDGNFELQVSITDVAALIAKNSPIDQEALQRVMTLYHTKPPTPMLPIHISTNLGSLEEGKKRLALTIFFTIDNQGNIIGFEIRETIFENLKAFSYEEVEKILKNPSRQQHDQLLIKLQQISQILAGKRRGNSGVLTEDGYIDEDGNLIADNVNTHQLIAELMILTNTTISNLLAREKIPALFRTQDVGIQDIQKAIKEMGHCLVPAIYSPCPLYHIGLALETYCHFTSPLRRFVDLVNHRIIKAFIKDNSSPYSKDELQNIADYINDFHCLYKENKSNHLRIKRKEDIAKKYNDISEEKIRTLSDDEFSEFIEYYIYRHRVKSILGYIRERVDNLSLKDFYQLWFVAKINDFFDLDNIDGVSILFIASQIENITVNYQIKYNSQQKIYQGRCYINGLTTSEFAEDSKKIRVKQDSALMAIQAYVNGNLITNPAQILSDTHTDGGENNIVDDKAFSNLLHQTIDENGLTDEFLDEVEKRIDSLQPKDFYKLWFEARVNRFFDYENIDAVSVLLVRSQLDHQEVKFEIESHPDKSGFYSFCYVDGFTTKQPAINQKKSKAKQLSALGYIKAFLNDELTSNPVKISSVKQDNNNTINTENTPSGDNVQTDTHLPSEKDYVSLLHDFCQTNQIDYPEYKYIKVDSFFRCFISLNYQNITLNGEGYGRSKKDAKQSASHILMIQHNLNIKE</sequence>
<evidence type="ECO:0000313" key="3">
    <source>
        <dbReference type="EMBL" id="AFZ46484.1"/>
    </source>
</evidence>
<accession>K9YI02</accession>
<evidence type="ECO:0000259" key="2">
    <source>
        <dbReference type="PROSITE" id="PS50137"/>
    </source>
</evidence>
<name>K9YI02_CYASC</name>
<dbReference type="Gene3D" id="3.30.160.20">
    <property type="match status" value="1"/>
</dbReference>
<dbReference type="InterPro" id="IPR050180">
    <property type="entry name" value="RNR_Ribonuclease"/>
</dbReference>